<dbReference type="OrthoDB" id="3360610at2759"/>
<organism evidence="2 4">
    <name type="scientific">Cercospora beticola</name>
    <name type="common">Sugarbeet leaf spot fungus</name>
    <dbReference type="NCBI Taxonomy" id="122368"/>
    <lineage>
        <taxon>Eukaryota</taxon>
        <taxon>Fungi</taxon>
        <taxon>Dikarya</taxon>
        <taxon>Ascomycota</taxon>
        <taxon>Pezizomycotina</taxon>
        <taxon>Dothideomycetes</taxon>
        <taxon>Dothideomycetidae</taxon>
        <taxon>Mycosphaerellales</taxon>
        <taxon>Mycosphaerellaceae</taxon>
        <taxon>Cercospora</taxon>
    </lineage>
</organism>
<evidence type="ECO:0008006" key="6">
    <source>
        <dbReference type="Google" id="ProtNLM"/>
    </source>
</evidence>
<protein>
    <recommendedName>
        <fullName evidence="6">Metapyrocatechase 2</fullName>
    </recommendedName>
</protein>
<feature type="region of interest" description="Disordered" evidence="1">
    <location>
        <begin position="324"/>
        <end position="343"/>
    </location>
</feature>
<dbReference type="Gene3D" id="3.10.180.10">
    <property type="entry name" value="2,3-Dihydroxybiphenyl 1,2-Dioxygenase, domain 1"/>
    <property type="match status" value="2"/>
</dbReference>
<dbReference type="FunFam" id="3.10.180.10:FF:000039">
    <property type="entry name" value="Trihydroxytoluene oxygenase (AFU_orthologue AFUA_8G02470)"/>
    <property type="match status" value="1"/>
</dbReference>
<dbReference type="Proteomes" id="UP001302367">
    <property type="component" value="Chromosome 5"/>
</dbReference>
<keyword evidence="5" id="KW-1185">Reference proteome</keyword>
<dbReference type="EMBL" id="LKMD01000099">
    <property type="protein sequence ID" value="PIB03095.1"/>
    <property type="molecule type" value="Genomic_DNA"/>
</dbReference>
<dbReference type="CDD" id="cd07267">
    <property type="entry name" value="THT_Oxygenase_N"/>
    <property type="match status" value="1"/>
</dbReference>
<reference evidence="3 5" key="2">
    <citation type="submission" date="2023-09" db="EMBL/GenBank/DDBJ databases">
        <title>Complete-Gapless Cercospora beticola genome.</title>
        <authorList>
            <person name="Wyatt N.A."/>
            <person name="Spanner R.E."/>
            <person name="Bolton M.D."/>
        </authorList>
    </citation>
    <scope>NUCLEOTIDE SEQUENCE [LARGE SCALE GENOMIC DNA]</scope>
    <source>
        <strain evidence="3">Cb09-40</strain>
    </source>
</reference>
<evidence type="ECO:0000313" key="2">
    <source>
        <dbReference type="EMBL" id="PIB03095.1"/>
    </source>
</evidence>
<evidence type="ECO:0000256" key="1">
    <source>
        <dbReference type="SAM" id="MobiDB-lite"/>
    </source>
</evidence>
<accession>A0A2G5IE88</accession>
<reference evidence="2 4" key="1">
    <citation type="submission" date="2015-10" db="EMBL/GenBank/DDBJ databases">
        <title>The cercosporin biosynthetic gene cluster was horizontally transferred to several fungal lineages and shown to be expanded in Cercospora beticola based on microsynteny with recipient genomes.</title>
        <authorList>
            <person name="De Jonge R."/>
            <person name="Ebert M.K."/>
            <person name="Suttle J.C."/>
            <person name="Jurick Ii W.M."/>
            <person name="Secor G.A."/>
            <person name="Thomma B.P."/>
            <person name="Van De Peer Y."/>
            <person name="Bolton M.D."/>
        </authorList>
    </citation>
    <scope>NUCLEOTIDE SEQUENCE [LARGE SCALE GENOMIC DNA]</scope>
    <source>
        <strain evidence="2 4">09-40</strain>
    </source>
</reference>
<gene>
    <name evidence="2" type="ORF">CB0940_12098</name>
    <name evidence="3" type="ORF">RHO25_009138</name>
</gene>
<dbReference type="EMBL" id="CP134188">
    <property type="protein sequence ID" value="WPB04492.1"/>
    <property type="molecule type" value="Genomic_DNA"/>
</dbReference>
<dbReference type="AlphaFoldDB" id="A0A2G5IE88"/>
<dbReference type="InterPro" id="IPR029068">
    <property type="entry name" value="Glyas_Bleomycin-R_OHBP_Dase"/>
</dbReference>
<dbReference type="FunFam" id="3.10.180.10:FF:000034">
    <property type="entry name" value="Glyoxalase/Bleomycin resistance protein/Dihydroxybiphenyl dioxygenase"/>
    <property type="match status" value="1"/>
</dbReference>
<dbReference type="Proteomes" id="UP000230605">
    <property type="component" value="Chromosome 10"/>
</dbReference>
<name>A0A2G5IE88_CERBT</name>
<evidence type="ECO:0000313" key="4">
    <source>
        <dbReference type="Proteomes" id="UP000230605"/>
    </source>
</evidence>
<evidence type="ECO:0000313" key="5">
    <source>
        <dbReference type="Proteomes" id="UP001302367"/>
    </source>
</evidence>
<evidence type="ECO:0000313" key="3">
    <source>
        <dbReference type="EMBL" id="WPB04492.1"/>
    </source>
</evidence>
<sequence length="343" mass="38661">MNQSSKASKQPQIEEVAMPIPKDDPRVALVKTSFVIYEHVDLAKAEQFLLDFGLHVVQRSEGGDEIYFAGYGPDPFLYLARKSSTPGESKFCGAAYLVESRDDLEKASRIPGASEIQSMSAMPGGGEMLTLHDPSGIPVHLVHGQDQKPTEEMKLQKLVINFEDEKPRKGRFHRFKPGPAPVHKWGHYGVTYTAPVTYQIMFDWYTTHLALAPSDIVFRGEEPVTTFFHIDRDEEYTDHHAFYFKPAKPGQKPTVSHSAFEVHDIDIQQLGHDYLTSKGYKLCWGVGRHKLGSQVFDYWFDTSGFMLEHYADGDLVNKDTPVAHEQSGPTTLSMWGPPVPEEF</sequence>
<proteinExistence type="predicted"/>
<dbReference type="SUPFAM" id="SSF54593">
    <property type="entry name" value="Glyoxalase/Bleomycin resistance protein/Dihydroxybiphenyl dioxygenase"/>
    <property type="match status" value="1"/>
</dbReference>